<protein>
    <recommendedName>
        <fullName evidence="2 6">Orotate phosphoribosyltransferase</fullName>
        <shortName evidence="6">OPRT</shortName>
        <shortName evidence="6">OPRTase</shortName>
        <ecNumber evidence="2 6">2.4.2.10</ecNumber>
    </recommendedName>
</protein>
<dbReference type="GO" id="GO:0004588">
    <property type="term" value="F:orotate phosphoribosyltransferase activity"/>
    <property type="evidence" value="ECO:0007669"/>
    <property type="project" value="UniProtKB-UniRule"/>
</dbReference>
<keyword evidence="6" id="KW-0460">Magnesium</keyword>
<dbReference type="GO" id="GO:0000287">
    <property type="term" value="F:magnesium ion binding"/>
    <property type="evidence" value="ECO:0007669"/>
    <property type="project" value="UniProtKB-UniRule"/>
</dbReference>
<dbReference type="GO" id="GO:0044205">
    <property type="term" value="P:'de novo' UMP biosynthetic process"/>
    <property type="evidence" value="ECO:0007669"/>
    <property type="project" value="UniProtKB-UniRule"/>
</dbReference>
<dbReference type="InterPro" id="IPR023031">
    <property type="entry name" value="OPRT"/>
</dbReference>
<sequence length="253" mass="27219">MVSLCKGTASVIELGILEEGNSSKVVQQRPKAKELLYFCDMEQSQTVAARVAQMLLEVKAVRLSPDAPFTWASGWKSPIYCDNRVTLSSPSVRTYIKNVLADLIKKELPGVEAIAGVATAGIPQGALVADALNLPFLYVRPKPKDHGMGNQIEGRLEPGQKVVVVEDLISTGGSSLKAVDALRQAGAEVLGMAAIFTYGFPVSGQNFQAAGLPLHTLSDYEALLHAAVPLGYVTADQVETLAEWRRSPETWKQ</sequence>
<dbReference type="GO" id="GO:0019856">
    <property type="term" value="P:pyrimidine nucleobase biosynthetic process"/>
    <property type="evidence" value="ECO:0007669"/>
    <property type="project" value="TreeGrafter"/>
</dbReference>
<feature type="binding site" evidence="6">
    <location>
        <position position="140"/>
    </location>
    <ligand>
        <name>5-phospho-alpha-D-ribose 1-diphosphate</name>
        <dbReference type="ChEBI" id="CHEBI:58017"/>
        <note>ligand shared between dimeric partners</note>
    </ligand>
</feature>
<keyword evidence="9" id="KW-1185">Reference proteome</keyword>
<keyword evidence="5 6" id="KW-0665">Pyrimidine biosynthesis</keyword>
<comment type="function">
    <text evidence="6">Catalyzes the transfer of a ribosyl phosphate group from 5-phosphoribose 1-diphosphate to orotate, leading to the formation of orotidine monophosphate (OMP).</text>
</comment>
<dbReference type="InterPro" id="IPR029057">
    <property type="entry name" value="PRTase-like"/>
</dbReference>
<comment type="cofactor">
    <cofactor evidence="6">
        <name>Mg(2+)</name>
        <dbReference type="ChEBI" id="CHEBI:18420"/>
    </cofactor>
</comment>
<feature type="domain" description="Phosphoribosyltransferase" evidence="7">
    <location>
        <begin position="113"/>
        <end position="196"/>
    </location>
</feature>
<evidence type="ECO:0000256" key="5">
    <source>
        <dbReference type="ARBA" id="ARBA00022975"/>
    </source>
</evidence>
<dbReference type="NCBIfam" id="TIGR00336">
    <property type="entry name" value="pyrE"/>
    <property type="match status" value="1"/>
</dbReference>
<dbReference type="EC" id="2.4.2.10" evidence="2 6"/>
<proteinExistence type="inferred from homology"/>
<name>A0A1G9NNA2_9BACT</name>
<accession>A0A1G9NNA2</accession>
<evidence type="ECO:0000256" key="4">
    <source>
        <dbReference type="ARBA" id="ARBA00022679"/>
    </source>
</evidence>
<evidence type="ECO:0000313" key="8">
    <source>
        <dbReference type="EMBL" id="SDL87485.1"/>
    </source>
</evidence>
<evidence type="ECO:0000313" key="9">
    <source>
        <dbReference type="Proteomes" id="UP000198901"/>
    </source>
</evidence>
<dbReference type="PANTHER" id="PTHR19278:SF9">
    <property type="entry name" value="URIDINE 5'-MONOPHOSPHATE SYNTHASE"/>
    <property type="match status" value="1"/>
</dbReference>
<evidence type="ECO:0000256" key="2">
    <source>
        <dbReference type="ARBA" id="ARBA00011971"/>
    </source>
</evidence>
<comment type="similarity">
    <text evidence="6">Belongs to the purine/pyrimidine phosphoribosyltransferase family. PyrE subfamily.</text>
</comment>
<keyword evidence="4 6" id="KW-0808">Transferase</keyword>
<dbReference type="Proteomes" id="UP000198901">
    <property type="component" value="Unassembled WGS sequence"/>
</dbReference>
<feature type="binding site" evidence="6">
    <location>
        <position position="170"/>
    </location>
    <ligand>
        <name>orotate</name>
        <dbReference type="ChEBI" id="CHEBI:30839"/>
    </ligand>
</feature>
<dbReference type="UniPathway" id="UPA00070">
    <property type="reaction ID" value="UER00119"/>
</dbReference>
<feature type="binding site" evidence="6">
    <location>
        <position position="146"/>
    </location>
    <ligand>
        <name>5-phospho-alpha-D-ribose 1-diphosphate</name>
        <dbReference type="ChEBI" id="CHEBI:58017"/>
        <note>ligand shared between dimeric partners</note>
    </ligand>
</feature>
<dbReference type="Pfam" id="PF00156">
    <property type="entry name" value="Pribosyltran"/>
    <property type="match status" value="1"/>
</dbReference>
<dbReference type="EMBL" id="FNGS01000003">
    <property type="protein sequence ID" value="SDL87485.1"/>
    <property type="molecule type" value="Genomic_DNA"/>
</dbReference>
<comment type="caution">
    <text evidence="6">Lacks conserved residue(s) required for the propagation of feature annotation.</text>
</comment>
<evidence type="ECO:0000259" key="7">
    <source>
        <dbReference type="Pfam" id="PF00156"/>
    </source>
</evidence>
<reference evidence="8 9" key="1">
    <citation type="submission" date="2016-10" db="EMBL/GenBank/DDBJ databases">
        <authorList>
            <person name="de Groot N.N."/>
        </authorList>
    </citation>
    <scope>NUCLEOTIDE SEQUENCE [LARGE SCALE GENOMIC DNA]</scope>
    <source>
        <strain evidence="8 9">DSM 21668</strain>
    </source>
</reference>
<comment type="catalytic activity">
    <reaction evidence="6">
        <text>orotidine 5'-phosphate + diphosphate = orotate + 5-phospho-alpha-D-ribose 1-diphosphate</text>
        <dbReference type="Rhea" id="RHEA:10380"/>
        <dbReference type="ChEBI" id="CHEBI:30839"/>
        <dbReference type="ChEBI" id="CHEBI:33019"/>
        <dbReference type="ChEBI" id="CHEBI:57538"/>
        <dbReference type="ChEBI" id="CHEBI:58017"/>
        <dbReference type="EC" id="2.4.2.10"/>
    </reaction>
</comment>
<comment type="pathway">
    <text evidence="1 6">Pyrimidine metabolism; UMP biosynthesis via de novo pathway; UMP from orotate: step 1/2.</text>
</comment>
<comment type="subunit">
    <text evidence="6">Homodimer.</text>
</comment>
<keyword evidence="3 6" id="KW-0328">Glycosyltransferase</keyword>
<evidence type="ECO:0000256" key="1">
    <source>
        <dbReference type="ARBA" id="ARBA00004889"/>
    </source>
</evidence>
<dbReference type="SUPFAM" id="SSF53271">
    <property type="entry name" value="PRTase-like"/>
    <property type="match status" value="1"/>
</dbReference>
<organism evidence="8 9">
    <name type="scientific">Siphonobacter aquaeclarae</name>
    <dbReference type="NCBI Taxonomy" id="563176"/>
    <lineage>
        <taxon>Bacteria</taxon>
        <taxon>Pseudomonadati</taxon>
        <taxon>Bacteroidota</taxon>
        <taxon>Cytophagia</taxon>
        <taxon>Cytophagales</taxon>
        <taxon>Cytophagaceae</taxon>
        <taxon>Siphonobacter</taxon>
    </lineage>
</organism>
<dbReference type="HAMAP" id="MF_01208">
    <property type="entry name" value="PyrE"/>
    <property type="match status" value="1"/>
</dbReference>
<feature type="binding site" description="in other chain" evidence="6">
    <location>
        <begin position="166"/>
        <end position="174"/>
    </location>
    <ligand>
        <name>5-phospho-alpha-D-ribose 1-diphosphate</name>
        <dbReference type="ChEBI" id="CHEBI:58017"/>
        <note>ligand shared between dimeric partners</note>
    </ligand>
</feature>
<feature type="binding site" evidence="6">
    <location>
        <position position="144"/>
    </location>
    <ligand>
        <name>5-phospho-alpha-D-ribose 1-diphosphate</name>
        <dbReference type="ChEBI" id="CHEBI:58017"/>
        <note>ligand shared between dimeric partners</note>
    </ligand>
</feature>
<evidence type="ECO:0000256" key="6">
    <source>
        <dbReference type="HAMAP-Rule" id="MF_01208"/>
    </source>
</evidence>
<dbReference type="PANTHER" id="PTHR19278">
    <property type="entry name" value="OROTATE PHOSPHORIBOSYLTRANSFERASE"/>
    <property type="match status" value="1"/>
</dbReference>
<dbReference type="AlphaFoldDB" id="A0A1G9NNA2"/>
<dbReference type="InterPro" id="IPR004467">
    <property type="entry name" value="Or_phspho_trans_dom"/>
</dbReference>
<dbReference type="CDD" id="cd06223">
    <property type="entry name" value="PRTases_typeI"/>
    <property type="match status" value="1"/>
</dbReference>
<gene>
    <name evidence="6" type="primary">pyrE</name>
    <name evidence="8" type="ORF">SAMN04488090_2066</name>
</gene>
<dbReference type="STRING" id="563176.SAMN04488090_2066"/>
<evidence type="ECO:0000256" key="3">
    <source>
        <dbReference type="ARBA" id="ARBA00022676"/>
    </source>
</evidence>
<dbReference type="InterPro" id="IPR000836">
    <property type="entry name" value="PRTase_dom"/>
</dbReference>
<dbReference type="Gene3D" id="3.40.50.2020">
    <property type="match status" value="1"/>
</dbReference>